<keyword evidence="1" id="KW-0175">Coiled coil</keyword>
<reference evidence="3 4" key="1">
    <citation type="submission" date="2024-05" db="EMBL/GenBank/DDBJ databases">
        <authorList>
            <person name="Duchaud E."/>
        </authorList>
    </citation>
    <scope>NUCLEOTIDE SEQUENCE [LARGE SCALE GENOMIC DNA]</scope>
    <source>
        <strain evidence="3">Ena-SAMPLE-TAB-13-05-2024-13:56:06:370-140309</strain>
    </source>
</reference>
<feature type="domain" description="Pseudouridine synthase RsuA/RluA-like" evidence="2">
    <location>
        <begin position="373"/>
        <end position="521"/>
    </location>
</feature>
<dbReference type="InterPro" id="IPR006145">
    <property type="entry name" value="PsdUridine_synth_RsuA/RluA"/>
</dbReference>
<gene>
    <name evidence="3" type="ORF">TD3509T_1135</name>
</gene>
<dbReference type="PANTHER" id="PTHR21600:SF89">
    <property type="entry name" value="RIBOSOMAL LARGE SUBUNIT PSEUDOURIDINE SYNTHASE A"/>
    <property type="match status" value="1"/>
</dbReference>
<dbReference type="InterPro" id="IPR006224">
    <property type="entry name" value="PsdUridine_synth_RluA-like_CS"/>
</dbReference>
<dbReference type="Pfam" id="PF00849">
    <property type="entry name" value="PseudoU_synth_2"/>
    <property type="match status" value="1"/>
</dbReference>
<dbReference type="CDD" id="cd02869">
    <property type="entry name" value="PseudoU_synth_RluA_like"/>
    <property type="match status" value="1"/>
</dbReference>
<evidence type="ECO:0000313" key="3">
    <source>
        <dbReference type="EMBL" id="CAL2081199.1"/>
    </source>
</evidence>
<organism evidence="3 4">
    <name type="scientific">Tenacibaculum dicentrarchi</name>
    <dbReference type="NCBI Taxonomy" id="669041"/>
    <lineage>
        <taxon>Bacteria</taxon>
        <taxon>Pseudomonadati</taxon>
        <taxon>Bacteroidota</taxon>
        <taxon>Flavobacteriia</taxon>
        <taxon>Flavobacteriales</taxon>
        <taxon>Flavobacteriaceae</taxon>
        <taxon>Tenacibaculum</taxon>
    </lineage>
</organism>
<dbReference type="Proteomes" id="UP001497514">
    <property type="component" value="Chromosome"/>
</dbReference>
<dbReference type="Gene3D" id="3.30.2350.10">
    <property type="entry name" value="Pseudouridine synthase"/>
    <property type="match status" value="1"/>
</dbReference>
<keyword evidence="4" id="KW-1185">Reference proteome</keyword>
<name>A0ABM9NWB9_9FLAO</name>
<protein>
    <submittedName>
        <fullName evidence="3">RNA pseudouridine synthase</fullName>
    </submittedName>
</protein>
<sequence>MYLFKTVYLILNTHFQYFSSPINDIQLPNKFTFPFYYEPHPLCEIATKEIIHYLKTQTDFEHNFGLNPNEKGLPIGKMFGVLVVKNKKNEIGYIAAVSGKLAETNTHLKFVPPVYDMLTEESYYLKEKNNLIAINSEIESLETNIDYNLLLSENKLAKNKAIADINKKKETLKIAKRERAIRREKAFKELSTENFILFKNELSKESLDAKHFFNNVKRYWEHTLKPKEDKLSVFTDQIIALKSLRKSKSNSLQMYISEQYQFLNEKKEKQNLAELFSGTSVHNLPAGSGECAAPKLLQYAFLNDLKPIAMAEFWWGKSPNKEIRKHQQFYPACQGKCKPILSHMLSGIEMDTNPLLENPAIGKEIEVIFEDDQLIVICKPADFLSVPGINIQDSVYSRIKQQVKDISGPIIVHRLDMATSGLLVLAKNKEAHKFLQSQFINKIIKKRYTALLDGIVTENTGTITLPLRVDLDDRPRQLVCYEHGKPAKTNWEVIERKNGKTKIHFYPISGRTHQLRVHASHGSGLNIPIVGDDLYGKKSDRLYLHSDTLAFLHPITKEKMLFTKKSDF</sequence>
<proteinExistence type="predicted"/>
<feature type="coiled-coil region" evidence="1">
    <location>
        <begin position="124"/>
        <end position="178"/>
    </location>
</feature>
<accession>A0ABM9NWB9</accession>
<dbReference type="PROSITE" id="PS01129">
    <property type="entry name" value="PSI_RLU"/>
    <property type="match status" value="1"/>
</dbReference>
<dbReference type="SUPFAM" id="SSF55120">
    <property type="entry name" value="Pseudouridine synthase"/>
    <property type="match status" value="1"/>
</dbReference>
<dbReference type="PANTHER" id="PTHR21600">
    <property type="entry name" value="MITOCHONDRIAL RNA PSEUDOURIDINE SYNTHASE"/>
    <property type="match status" value="1"/>
</dbReference>
<dbReference type="InterPro" id="IPR050188">
    <property type="entry name" value="RluA_PseudoU_synthase"/>
</dbReference>
<evidence type="ECO:0000256" key="1">
    <source>
        <dbReference type="SAM" id="Coils"/>
    </source>
</evidence>
<dbReference type="InterPro" id="IPR020103">
    <property type="entry name" value="PsdUridine_synth_cat_dom_sf"/>
</dbReference>
<evidence type="ECO:0000313" key="4">
    <source>
        <dbReference type="Proteomes" id="UP001497514"/>
    </source>
</evidence>
<dbReference type="EMBL" id="OZ038524">
    <property type="protein sequence ID" value="CAL2081199.1"/>
    <property type="molecule type" value="Genomic_DNA"/>
</dbReference>
<evidence type="ECO:0000259" key="2">
    <source>
        <dbReference type="Pfam" id="PF00849"/>
    </source>
</evidence>